<gene>
    <name evidence="15" type="ORF">HDA33_002106</name>
</gene>
<dbReference type="SMART" id="SM00387">
    <property type="entry name" value="HATPase_c"/>
    <property type="match status" value="1"/>
</dbReference>
<proteinExistence type="predicted"/>
<accession>A0A7W9N1X0</accession>
<evidence type="ECO:0000256" key="8">
    <source>
        <dbReference type="ARBA" id="ARBA00022989"/>
    </source>
</evidence>
<evidence type="ECO:0000256" key="6">
    <source>
        <dbReference type="ARBA" id="ARBA00022692"/>
    </source>
</evidence>
<dbReference type="InterPro" id="IPR036097">
    <property type="entry name" value="HisK_dim/P_sf"/>
</dbReference>
<dbReference type="GO" id="GO:0000155">
    <property type="term" value="F:phosphorelay sensor kinase activity"/>
    <property type="evidence" value="ECO:0007669"/>
    <property type="project" value="InterPro"/>
</dbReference>
<dbReference type="EC" id="2.7.13.3" evidence="3"/>
<dbReference type="EMBL" id="JACHMW010000001">
    <property type="protein sequence ID" value="MBB5849542.1"/>
    <property type="molecule type" value="Genomic_DNA"/>
</dbReference>
<dbReference type="Pfam" id="PF02518">
    <property type="entry name" value="HATPase_c"/>
    <property type="match status" value="1"/>
</dbReference>
<feature type="transmembrane region" description="Helical" evidence="13">
    <location>
        <begin position="30"/>
        <end position="50"/>
    </location>
</feature>
<comment type="subcellular location">
    <subcellularLocation>
        <location evidence="2">Cell membrane</location>
    </subcellularLocation>
</comment>
<keyword evidence="11" id="KW-0175">Coiled coil</keyword>
<dbReference type="InterPro" id="IPR036890">
    <property type="entry name" value="HATPase_C_sf"/>
</dbReference>
<feature type="transmembrane region" description="Helical" evidence="13">
    <location>
        <begin position="205"/>
        <end position="227"/>
    </location>
</feature>
<name>A0A7W9N1X0_9MICC</name>
<evidence type="ECO:0000256" key="11">
    <source>
        <dbReference type="SAM" id="Coils"/>
    </source>
</evidence>
<feature type="coiled-coil region" evidence="11">
    <location>
        <begin position="279"/>
        <end position="306"/>
    </location>
</feature>
<comment type="catalytic activity">
    <reaction evidence="1">
        <text>ATP + protein L-histidine = ADP + protein N-phospho-L-histidine.</text>
        <dbReference type="EC" id="2.7.13.3"/>
    </reaction>
</comment>
<dbReference type="Proteomes" id="UP000567246">
    <property type="component" value="Unassembled WGS sequence"/>
</dbReference>
<evidence type="ECO:0000256" key="5">
    <source>
        <dbReference type="ARBA" id="ARBA00022679"/>
    </source>
</evidence>
<evidence type="ECO:0000256" key="3">
    <source>
        <dbReference type="ARBA" id="ARBA00012438"/>
    </source>
</evidence>
<sequence>MSSAPPDPADASSGRGGPRPRRQSSLARRTGAGVVVILLITLTAFALFAGHTTRALTAESASRNTTAAWSRAAEQLASLEAGTAFDAGATAGEPHVPGTLGQREGTVVALVSPADLEDHQAGTLRGHRVGRAGESVPLDARQSHEIIHAIRGEPIGAPVDAEVSGEGYRFKALPMTSPGPWVGADQLLVVGVPTGALTEISRRGLLMVVLGLSLTVVVTALAVFLWLRRGLAPLGEVAAMAERVAGMDLAHTGIDRRQTRMPKRLLQGPDEVVMVAEAMDRFTGAVEDALEERRRQEQQLRSFIADASHELRTPLASVRGYAEMIAMTEDLSETGRRSLDRVLHQAGRMSALVDDMLLLERLESVSRGRAVGLAPSGEVPAADPVDLPEVLLEAVVDARAAWPDHQWVLDLPETLGEEGQGCVTGDPAQLARLVGNLLSNGAKHTPAGTTVTASLRIGRPLPHQVVVSVHDDGGGIPAEQRERLFERFERGASAGGPGREPSTGLGLAIVRSIARSHGGEASVVSEAGWTRFDVVLPCARWTARAQAEAAGRGGPEAPEGTGAPRE</sequence>
<keyword evidence="10 13" id="KW-0472">Membrane</keyword>
<dbReference type="PANTHER" id="PTHR45436">
    <property type="entry name" value="SENSOR HISTIDINE KINASE YKOH"/>
    <property type="match status" value="1"/>
</dbReference>
<reference evidence="15 16" key="1">
    <citation type="submission" date="2020-08" db="EMBL/GenBank/DDBJ databases">
        <title>Sequencing the genomes of 1000 actinobacteria strains.</title>
        <authorList>
            <person name="Klenk H.-P."/>
        </authorList>
    </citation>
    <scope>NUCLEOTIDE SEQUENCE [LARGE SCALE GENOMIC DNA]</scope>
    <source>
        <strain evidence="15 16">DSM 17945</strain>
    </source>
</reference>
<dbReference type="SUPFAM" id="SSF55874">
    <property type="entry name" value="ATPase domain of HSP90 chaperone/DNA topoisomerase II/histidine kinase"/>
    <property type="match status" value="1"/>
</dbReference>
<keyword evidence="5 15" id="KW-0808">Transferase</keyword>
<feature type="region of interest" description="Disordered" evidence="12">
    <location>
        <begin position="547"/>
        <end position="566"/>
    </location>
</feature>
<evidence type="ECO:0000259" key="14">
    <source>
        <dbReference type="PROSITE" id="PS50109"/>
    </source>
</evidence>
<evidence type="ECO:0000256" key="1">
    <source>
        <dbReference type="ARBA" id="ARBA00000085"/>
    </source>
</evidence>
<dbReference type="InterPro" id="IPR003661">
    <property type="entry name" value="HisK_dim/P_dom"/>
</dbReference>
<dbReference type="AlphaFoldDB" id="A0A7W9N1X0"/>
<dbReference type="Gene3D" id="3.30.565.10">
    <property type="entry name" value="Histidine kinase-like ATPase, C-terminal domain"/>
    <property type="match status" value="1"/>
</dbReference>
<feature type="region of interest" description="Disordered" evidence="12">
    <location>
        <begin position="1"/>
        <end position="27"/>
    </location>
</feature>
<dbReference type="Gene3D" id="6.10.340.10">
    <property type="match status" value="1"/>
</dbReference>
<evidence type="ECO:0000256" key="10">
    <source>
        <dbReference type="ARBA" id="ARBA00023136"/>
    </source>
</evidence>
<dbReference type="SUPFAM" id="SSF47384">
    <property type="entry name" value="Homodimeric domain of signal transducing histidine kinase"/>
    <property type="match status" value="1"/>
</dbReference>
<dbReference type="InterPro" id="IPR005467">
    <property type="entry name" value="His_kinase_dom"/>
</dbReference>
<evidence type="ECO:0000313" key="15">
    <source>
        <dbReference type="EMBL" id="MBB5849542.1"/>
    </source>
</evidence>
<keyword evidence="8 13" id="KW-1133">Transmembrane helix</keyword>
<dbReference type="PANTHER" id="PTHR45436:SF5">
    <property type="entry name" value="SENSOR HISTIDINE KINASE TRCS"/>
    <property type="match status" value="1"/>
</dbReference>
<dbReference type="Pfam" id="PF00512">
    <property type="entry name" value="HisKA"/>
    <property type="match status" value="1"/>
</dbReference>
<dbReference type="Gene3D" id="1.10.287.130">
    <property type="match status" value="1"/>
</dbReference>
<organism evidence="15 16">
    <name type="scientific">Micrococcus endophyticus</name>
    <dbReference type="NCBI Taxonomy" id="455343"/>
    <lineage>
        <taxon>Bacteria</taxon>
        <taxon>Bacillati</taxon>
        <taxon>Actinomycetota</taxon>
        <taxon>Actinomycetes</taxon>
        <taxon>Micrococcales</taxon>
        <taxon>Micrococcaceae</taxon>
        <taxon>Micrococcus</taxon>
    </lineage>
</organism>
<dbReference type="GO" id="GO:0005886">
    <property type="term" value="C:plasma membrane"/>
    <property type="evidence" value="ECO:0007669"/>
    <property type="project" value="UniProtKB-SubCell"/>
</dbReference>
<comment type="caution">
    <text evidence="15">The sequence shown here is derived from an EMBL/GenBank/DDBJ whole genome shotgun (WGS) entry which is preliminary data.</text>
</comment>
<dbReference type="InterPro" id="IPR003594">
    <property type="entry name" value="HATPase_dom"/>
</dbReference>
<dbReference type="RefSeq" id="WP_221432996.1">
    <property type="nucleotide sequence ID" value="NZ_BAABAG010000017.1"/>
</dbReference>
<dbReference type="InterPro" id="IPR050428">
    <property type="entry name" value="TCS_sensor_his_kinase"/>
</dbReference>
<keyword evidence="16" id="KW-1185">Reference proteome</keyword>
<evidence type="ECO:0000256" key="12">
    <source>
        <dbReference type="SAM" id="MobiDB-lite"/>
    </source>
</evidence>
<evidence type="ECO:0000256" key="2">
    <source>
        <dbReference type="ARBA" id="ARBA00004236"/>
    </source>
</evidence>
<evidence type="ECO:0000256" key="9">
    <source>
        <dbReference type="ARBA" id="ARBA00023012"/>
    </source>
</evidence>
<evidence type="ECO:0000256" key="13">
    <source>
        <dbReference type="SAM" id="Phobius"/>
    </source>
</evidence>
<dbReference type="SMART" id="SM00388">
    <property type="entry name" value="HisKA"/>
    <property type="match status" value="1"/>
</dbReference>
<keyword evidence="4" id="KW-0597">Phosphoprotein</keyword>
<dbReference type="CDD" id="cd00075">
    <property type="entry name" value="HATPase"/>
    <property type="match status" value="1"/>
</dbReference>
<keyword evidence="9" id="KW-0902">Two-component regulatory system</keyword>
<keyword evidence="6 13" id="KW-0812">Transmembrane</keyword>
<dbReference type="InterPro" id="IPR004358">
    <property type="entry name" value="Sig_transdc_His_kin-like_C"/>
</dbReference>
<keyword evidence="7 15" id="KW-0418">Kinase</keyword>
<feature type="domain" description="Histidine kinase" evidence="14">
    <location>
        <begin position="306"/>
        <end position="540"/>
    </location>
</feature>
<evidence type="ECO:0000256" key="4">
    <source>
        <dbReference type="ARBA" id="ARBA00022553"/>
    </source>
</evidence>
<dbReference type="CDD" id="cd00082">
    <property type="entry name" value="HisKA"/>
    <property type="match status" value="1"/>
</dbReference>
<protein>
    <recommendedName>
        <fullName evidence="3">histidine kinase</fullName>
        <ecNumber evidence="3">2.7.13.3</ecNumber>
    </recommendedName>
</protein>
<dbReference type="PRINTS" id="PR00344">
    <property type="entry name" value="BCTRLSENSOR"/>
</dbReference>
<evidence type="ECO:0000256" key="7">
    <source>
        <dbReference type="ARBA" id="ARBA00022777"/>
    </source>
</evidence>
<evidence type="ECO:0000313" key="16">
    <source>
        <dbReference type="Proteomes" id="UP000567246"/>
    </source>
</evidence>
<dbReference type="PROSITE" id="PS50109">
    <property type="entry name" value="HIS_KIN"/>
    <property type="match status" value="1"/>
</dbReference>
<dbReference type="FunFam" id="1.10.287.130:FF:000001">
    <property type="entry name" value="Two-component sensor histidine kinase"/>
    <property type="match status" value="1"/>
</dbReference>